<reference evidence="7" key="1">
    <citation type="journal article" date="2013" name="Genetics">
        <title>The draft genome and transcriptome of Panagrellus redivivus are shaped by the harsh demands of a free-living lifestyle.</title>
        <authorList>
            <person name="Srinivasan J."/>
            <person name="Dillman A.R."/>
            <person name="Macchietto M.G."/>
            <person name="Heikkinen L."/>
            <person name="Lakso M."/>
            <person name="Fracchia K.M."/>
            <person name="Antoshechkin I."/>
            <person name="Mortazavi A."/>
            <person name="Wong G."/>
            <person name="Sternberg P.W."/>
        </authorList>
    </citation>
    <scope>NUCLEOTIDE SEQUENCE [LARGE SCALE GENOMIC DNA]</scope>
    <source>
        <strain evidence="7">MT8872</strain>
    </source>
</reference>
<sequence length="398" mass="43270">MEAKQGERLQDQVVSAVGQVGARITDFLAGNPLESDVGKLIVAATTPNEGGEDWGLIMSICDYIAEVPNGGRDALRAIRRLLADNVGKNNQTILLTLTVLEAAVKNCGTGFASLVCKNEFLEELIKLVKKETPPAVQEQVLALIQAWADVFRNVPDCGDIGTYYDNLKAKGIEFPATDLDTLAPIVTPKRTVYTDPAPAAPGSSRVSQPGIYVASSPQQPIIDETAVAKIQNEIEVARKHANGFLALLNDLPPFESITEQDLRDTLNNVYKTTKEMRERTALLVQQIYENQPLVVEILDCTDTLTNAINVYETLVKASSPTRPPPQPQPQDPNAPGSSRSFQRPAAEATGDVFDQTNAGLNVAAFNKTEPITDRVAQELEDWLIDDKKPAPEKKDDGL</sequence>
<dbReference type="Gene3D" id="1.20.58.160">
    <property type="match status" value="1"/>
</dbReference>
<dbReference type="AlphaFoldDB" id="A0A7E4UZ47"/>
<dbReference type="PANTHER" id="PTHR13856:SF137">
    <property type="entry name" value="GH05942P"/>
    <property type="match status" value="1"/>
</dbReference>
<dbReference type="PANTHER" id="PTHR13856">
    <property type="entry name" value="VHS DOMAIN CONTAINING PROTEIN FAMILY"/>
    <property type="match status" value="1"/>
</dbReference>
<dbReference type="InterPro" id="IPR004152">
    <property type="entry name" value="GAT_dom"/>
</dbReference>
<evidence type="ECO:0000259" key="5">
    <source>
        <dbReference type="PROSITE" id="PS50179"/>
    </source>
</evidence>
<feature type="compositionally biased region" description="Pro residues" evidence="4">
    <location>
        <begin position="321"/>
        <end position="332"/>
    </location>
</feature>
<protein>
    <submittedName>
        <fullName evidence="8">VHS domain-containing protein</fullName>
    </submittedName>
</protein>
<dbReference type="GO" id="GO:0043130">
    <property type="term" value="F:ubiquitin binding"/>
    <property type="evidence" value="ECO:0007669"/>
    <property type="project" value="InterPro"/>
</dbReference>
<dbReference type="InterPro" id="IPR038425">
    <property type="entry name" value="GAT_sf"/>
</dbReference>
<dbReference type="GO" id="GO:0015031">
    <property type="term" value="P:protein transport"/>
    <property type="evidence" value="ECO:0007669"/>
    <property type="project" value="UniProtKB-KW"/>
</dbReference>
<dbReference type="PROSITE" id="PS50179">
    <property type="entry name" value="VHS"/>
    <property type="match status" value="1"/>
</dbReference>
<comment type="similarity">
    <text evidence="1">Belongs to the TOM1 family.</text>
</comment>
<dbReference type="GO" id="GO:0035091">
    <property type="term" value="F:phosphatidylinositol binding"/>
    <property type="evidence" value="ECO:0007669"/>
    <property type="project" value="InterPro"/>
</dbReference>
<evidence type="ECO:0000313" key="7">
    <source>
        <dbReference type="Proteomes" id="UP000492821"/>
    </source>
</evidence>
<proteinExistence type="inferred from homology"/>
<evidence type="ECO:0000313" key="8">
    <source>
        <dbReference type="WBParaSite" id="Pan_g14603.t1"/>
    </source>
</evidence>
<keyword evidence="7" id="KW-1185">Reference proteome</keyword>
<dbReference type="GO" id="GO:0016020">
    <property type="term" value="C:membrane"/>
    <property type="evidence" value="ECO:0007669"/>
    <property type="project" value="TreeGrafter"/>
</dbReference>
<evidence type="ECO:0000256" key="2">
    <source>
        <dbReference type="ARBA" id="ARBA00022448"/>
    </source>
</evidence>
<keyword evidence="3" id="KW-0653">Protein transport</keyword>
<dbReference type="GO" id="GO:0030276">
    <property type="term" value="F:clathrin binding"/>
    <property type="evidence" value="ECO:0007669"/>
    <property type="project" value="TreeGrafter"/>
</dbReference>
<dbReference type="WBParaSite" id="Pan_g14603.t1">
    <property type="protein sequence ID" value="Pan_g14603.t1"/>
    <property type="gene ID" value="Pan_g14603"/>
</dbReference>
<reference evidence="8" key="2">
    <citation type="submission" date="2020-10" db="UniProtKB">
        <authorList>
            <consortium name="WormBaseParasite"/>
        </authorList>
    </citation>
    <scope>IDENTIFICATION</scope>
</reference>
<dbReference type="GO" id="GO:0005768">
    <property type="term" value="C:endosome"/>
    <property type="evidence" value="ECO:0007669"/>
    <property type="project" value="TreeGrafter"/>
</dbReference>
<dbReference type="Gene3D" id="1.25.40.90">
    <property type="match status" value="1"/>
</dbReference>
<evidence type="ECO:0000256" key="3">
    <source>
        <dbReference type="ARBA" id="ARBA00022927"/>
    </source>
</evidence>
<dbReference type="Pfam" id="PF00790">
    <property type="entry name" value="VHS"/>
    <property type="match status" value="1"/>
</dbReference>
<dbReference type="SUPFAM" id="SSF48464">
    <property type="entry name" value="ENTH/VHS domain"/>
    <property type="match status" value="1"/>
</dbReference>
<evidence type="ECO:0000256" key="4">
    <source>
        <dbReference type="SAM" id="MobiDB-lite"/>
    </source>
</evidence>
<keyword evidence="2" id="KW-0813">Transport</keyword>
<dbReference type="InterPro" id="IPR002014">
    <property type="entry name" value="VHS_dom"/>
</dbReference>
<dbReference type="Proteomes" id="UP000492821">
    <property type="component" value="Unassembled WGS sequence"/>
</dbReference>
<evidence type="ECO:0000259" key="6">
    <source>
        <dbReference type="PROSITE" id="PS50909"/>
    </source>
</evidence>
<feature type="domain" description="VHS" evidence="5">
    <location>
        <begin position="44"/>
        <end position="175"/>
    </location>
</feature>
<organism evidence="7 8">
    <name type="scientific">Panagrellus redivivus</name>
    <name type="common">Microworm</name>
    <dbReference type="NCBI Taxonomy" id="6233"/>
    <lineage>
        <taxon>Eukaryota</taxon>
        <taxon>Metazoa</taxon>
        <taxon>Ecdysozoa</taxon>
        <taxon>Nematoda</taxon>
        <taxon>Chromadorea</taxon>
        <taxon>Rhabditida</taxon>
        <taxon>Tylenchina</taxon>
        <taxon>Panagrolaimomorpha</taxon>
        <taxon>Panagrolaimoidea</taxon>
        <taxon>Panagrolaimidae</taxon>
        <taxon>Panagrellus</taxon>
    </lineage>
</organism>
<dbReference type="GO" id="GO:0007165">
    <property type="term" value="P:signal transduction"/>
    <property type="evidence" value="ECO:0007669"/>
    <property type="project" value="TreeGrafter"/>
</dbReference>
<accession>A0A7E4UZ47</accession>
<dbReference type="InterPro" id="IPR008942">
    <property type="entry name" value="ENTH_VHS"/>
</dbReference>
<dbReference type="PROSITE" id="PS50909">
    <property type="entry name" value="GAT"/>
    <property type="match status" value="1"/>
</dbReference>
<dbReference type="InterPro" id="IPR014645">
    <property type="entry name" value="TOM1"/>
</dbReference>
<dbReference type="PIRSF" id="PIRSF036948">
    <property type="entry name" value="TOM1"/>
    <property type="match status" value="1"/>
</dbReference>
<evidence type="ECO:0000256" key="1">
    <source>
        <dbReference type="ARBA" id="ARBA00007708"/>
    </source>
</evidence>
<name>A0A7E4UZ47_PANRE</name>
<feature type="region of interest" description="Disordered" evidence="4">
    <location>
        <begin position="316"/>
        <end position="354"/>
    </location>
</feature>
<dbReference type="SUPFAM" id="SSF89009">
    <property type="entry name" value="GAT-like domain"/>
    <property type="match status" value="1"/>
</dbReference>
<dbReference type="SMART" id="SM00288">
    <property type="entry name" value="VHS"/>
    <property type="match status" value="1"/>
</dbReference>
<feature type="domain" description="GAT" evidence="6">
    <location>
        <begin position="225"/>
        <end position="316"/>
    </location>
</feature>